<organism evidence="2 3">
    <name type="scientific">Rhynchospora pubera</name>
    <dbReference type="NCBI Taxonomy" id="906938"/>
    <lineage>
        <taxon>Eukaryota</taxon>
        <taxon>Viridiplantae</taxon>
        <taxon>Streptophyta</taxon>
        <taxon>Embryophyta</taxon>
        <taxon>Tracheophyta</taxon>
        <taxon>Spermatophyta</taxon>
        <taxon>Magnoliopsida</taxon>
        <taxon>Liliopsida</taxon>
        <taxon>Poales</taxon>
        <taxon>Cyperaceae</taxon>
        <taxon>Cyperoideae</taxon>
        <taxon>Rhynchosporeae</taxon>
        <taxon>Rhynchospora</taxon>
    </lineage>
</organism>
<dbReference type="AlphaFoldDB" id="A0AAV8C1L3"/>
<keyword evidence="1" id="KW-0472">Membrane</keyword>
<gene>
    <name evidence="2" type="ORF">LUZ62_083825</name>
</gene>
<reference evidence="2" key="1">
    <citation type="submission" date="2022-08" db="EMBL/GenBank/DDBJ databases">
        <authorList>
            <person name="Marques A."/>
        </authorList>
    </citation>
    <scope>NUCLEOTIDE SEQUENCE</scope>
    <source>
        <strain evidence="2">RhyPub2mFocal</strain>
        <tissue evidence="2">Leaves</tissue>
    </source>
</reference>
<dbReference type="PANTHER" id="PTHR36329:SF1">
    <property type="entry name" value="TRANSMEMBRANE PROTEIN"/>
    <property type="match status" value="1"/>
</dbReference>
<accession>A0AAV8C1L3</accession>
<keyword evidence="3" id="KW-1185">Reference proteome</keyword>
<proteinExistence type="predicted"/>
<evidence type="ECO:0000313" key="3">
    <source>
        <dbReference type="Proteomes" id="UP001140206"/>
    </source>
</evidence>
<feature type="transmembrane region" description="Helical" evidence="1">
    <location>
        <begin position="167"/>
        <end position="184"/>
    </location>
</feature>
<comment type="caution">
    <text evidence="2">The sequence shown here is derived from an EMBL/GenBank/DDBJ whole genome shotgun (WGS) entry which is preliminary data.</text>
</comment>
<feature type="transmembrane region" description="Helical" evidence="1">
    <location>
        <begin position="27"/>
        <end position="45"/>
    </location>
</feature>
<feature type="transmembrane region" description="Helical" evidence="1">
    <location>
        <begin position="71"/>
        <end position="93"/>
    </location>
</feature>
<protein>
    <submittedName>
        <fullName evidence="2">Transmembrane protein</fullName>
    </submittedName>
</protein>
<dbReference type="Proteomes" id="UP001140206">
    <property type="component" value="Chromosome 5"/>
</dbReference>
<name>A0AAV8C1L3_9POAL</name>
<feature type="transmembrane region" description="Helical" evidence="1">
    <location>
        <begin position="105"/>
        <end position="133"/>
    </location>
</feature>
<dbReference type="EMBL" id="JAMFTS010000005">
    <property type="protein sequence ID" value="KAJ4749420.1"/>
    <property type="molecule type" value="Genomic_DNA"/>
</dbReference>
<sequence length="374" mass="42994">MDLNSTSTSSPANQIDLEDSYRPLPSVYLAFLAIWALSGFSWGLNSWRNRHYRGKLIVTYWRERCLLANNLQWMLSLVPLIKTLQLALAFSFWYSCINLEVCSLWMLFGVYVTGILFQTAAFVAFMLISHGYCIVCERISLRERRTTAGIGCLLYLTQIGYKAGIPYFTVFLLASYTVTFYVIFRRISENLLMLSEQLNFIEDEDVQSMHGALNTKYIMFKRFQGTMQIVAVAYILMNINTEDTPDNYWFRMLVREWVQYCIFLYIGWNFRIPEALMHFSLMPAFKSGWEMTVPPVYSVEVDEAEFKDLISQEWHVGVRTSLCSSSGKSTDPVLVIVQNPRATHKAAPTQSHNSQVLGIISSRSGGYHNAEDQV</sequence>
<keyword evidence="1" id="KW-1133">Transmembrane helix</keyword>
<keyword evidence="1 2" id="KW-0812">Transmembrane</keyword>
<evidence type="ECO:0000256" key="1">
    <source>
        <dbReference type="SAM" id="Phobius"/>
    </source>
</evidence>
<evidence type="ECO:0000313" key="2">
    <source>
        <dbReference type="EMBL" id="KAJ4749420.1"/>
    </source>
</evidence>
<dbReference type="PANTHER" id="PTHR36329">
    <property type="entry name" value="TRANSMEMBRANE PROTEIN"/>
    <property type="match status" value="1"/>
</dbReference>